<sequence>MPVRSRPSPFIPHTAFITVTKHRRTSVGFNGQSIVKASFFDIGEFKWNSSLLPALVQHRIAEQDGEDDIPSHVTLTCGPWSRSRDRVCVSRGKSDFEAVAEGQGGLSFADPTQASITSQTPNRVITLDYELIAMDHLRGMPVSVDWFPALPAHSDHGRVRVVDRKVQAAKAEGNTTEKTNTGSVPRPERRRGLIGSIPRTFCTVHYRGRCAPHNAAHAAHSTYIGRAHIRCTHTARAARQQAAGAPLLKGGNTVSSPPNGRRTGTIALDGP</sequence>
<feature type="region of interest" description="Disordered" evidence="1">
    <location>
        <begin position="247"/>
        <end position="271"/>
    </location>
</feature>
<evidence type="ECO:0000313" key="3">
    <source>
        <dbReference type="Proteomes" id="UP001215598"/>
    </source>
</evidence>
<dbReference type="EMBL" id="JARKIB010000117">
    <property type="protein sequence ID" value="KAJ7737333.1"/>
    <property type="molecule type" value="Genomic_DNA"/>
</dbReference>
<dbReference type="Proteomes" id="UP001215598">
    <property type="component" value="Unassembled WGS sequence"/>
</dbReference>
<reference evidence="2" key="1">
    <citation type="submission" date="2023-03" db="EMBL/GenBank/DDBJ databases">
        <title>Massive genome expansion in bonnet fungi (Mycena s.s.) driven by repeated elements and novel gene families across ecological guilds.</title>
        <authorList>
            <consortium name="Lawrence Berkeley National Laboratory"/>
            <person name="Harder C.B."/>
            <person name="Miyauchi S."/>
            <person name="Viragh M."/>
            <person name="Kuo A."/>
            <person name="Thoen E."/>
            <person name="Andreopoulos B."/>
            <person name="Lu D."/>
            <person name="Skrede I."/>
            <person name="Drula E."/>
            <person name="Henrissat B."/>
            <person name="Morin E."/>
            <person name="Kohler A."/>
            <person name="Barry K."/>
            <person name="LaButti K."/>
            <person name="Morin E."/>
            <person name="Salamov A."/>
            <person name="Lipzen A."/>
            <person name="Mereny Z."/>
            <person name="Hegedus B."/>
            <person name="Baldrian P."/>
            <person name="Stursova M."/>
            <person name="Weitz H."/>
            <person name="Taylor A."/>
            <person name="Grigoriev I.V."/>
            <person name="Nagy L.G."/>
            <person name="Martin F."/>
            <person name="Kauserud H."/>
        </authorList>
    </citation>
    <scope>NUCLEOTIDE SEQUENCE</scope>
    <source>
        <strain evidence="2">CBHHK182m</strain>
    </source>
</reference>
<organism evidence="2 3">
    <name type="scientific">Mycena metata</name>
    <dbReference type="NCBI Taxonomy" id="1033252"/>
    <lineage>
        <taxon>Eukaryota</taxon>
        <taxon>Fungi</taxon>
        <taxon>Dikarya</taxon>
        <taxon>Basidiomycota</taxon>
        <taxon>Agaricomycotina</taxon>
        <taxon>Agaricomycetes</taxon>
        <taxon>Agaricomycetidae</taxon>
        <taxon>Agaricales</taxon>
        <taxon>Marasmiineae</taxon>
        <taxon>Mycenaceae</taxon>
        <taxon>Mycena</taxon>
    </lineage>
</organism>
<comment type="caution">
    <text evidence="2">The sequence shown here is derived from an EMBL/GenBank/DDBJ whole genome shotgun (WGS) entry which is preliminary data.</text>
</comment>
<name>A0AAD7I8S0_9AGAR</name>
<gene>
    <name evidence="2" type="ORF">B0H16DRAFT_1466258</name>
</gene>
<keyword evidence="3" id="KW-1185">Reference proteome</keyword>
<dbReference type="AlphaFoldDB" id="A0AAD7I8S0"/>
<evidence type="ECO:0000313" key="2">
    <source>
        <dbReference type="EMBL" id="KAJ7737333.1"/>
    </source>
</evidence>
<proteinExistence type="predicted"/>
<evidence type="ECO:0000256" key="1">
    <source>
        <dbReference type="SAM" id="MobiDB-lite"/>
    </source>
</evidence>
<accession>A0AAD7I8S0</accession>
<feature type="compositionally biased region" description="Polar residues" evidence="1">
    <location>
        <begin position="173"/>
        <end position="183"/>
    </location>
</feature>
<feature type="region of interest" description="Disordered" evidence="1">
    <location>
        <begin position="168"/>
        <end position="191"/>
    </location>
</feature>
<protein>
    <submittedName>
        <fullName evidence="2">Uncharacterized protein</fullName>
    </submittedName>
</protein>